<dbReference type="Pfam" id="PF00589">
    <property type="entry name" value="Phage_integrase"/>
    <property type="match status" value="1"/>
</dbReference>
<dbReference type="Gene3D" id="1.10.443.10">
    <property type="entry name" value="Intergrase catalytic core"/>
    <property type="match status" value="1"/>
</dbReference>
<proteinExistence type="predicted"/>
<keyword evidence="1 3" id="KW-0238">DNA-binding</keyword>
<evidence type="ECO:0000256" key="2">
    <source>
        <dbReference type="ARBA" id="ARBA00023172"/>
    </source>
</evidence>
<evidence type="ECO:0000256" key="1">
    <source>
        <dbReference type="ARBA" id="ARBA00023125"/>
    </source>
</evidence>
<dbReference type="GO" id="GO:0015074">
    <property type="term" value="P:DNA integration"/>
    <property type="evidence" value="ECO:0007669"/>
    <property type="project" value="InterPro"/>
</dbReference>
<protein>
    <submittedName>
        <fullName evidence="6">Site-specific integrase</fullName>
    </submittedName>
</protein>
<dbReference type="PROSITE" id="PS51898">
    <property type="entry name" value="TYR_RECOMBINASE"/>
    <property type="match status" value="1"/>
</dbReference>
<dbReference type="Proteomes" id="UP000280935">
    <property type="component" value="Unassembled WGS sequence"/>
</dbReference>
<dbReference type="InterPro" id="IPR050090">
    <property type="entry name" value="Tyrosine_recombinase_XerCD"/>
</dbReference>
<dbReference type="PANTHER" id="PTHR30349:SF64">
    <property type="entry name" value="PROPHAGE INTEGRASE INTD-RELATED"/>
    <property type="match status" value="1"/>
</dbReference>
<dbReference type="GO" id="GO:0006310">
    <property type="term" value="P:DNA recombination"/>
    <property type="evidence" value="ECO:0007669"/>
    <property type="project" value="UniProtKB-KW"/>
</dbReference>
<sequence>MTSWNPDGLPPHHADMGTRFNLKPTPPFWQTPLDQWVMFLQAKGLRPATVRVRRQHIVHFARAHSYLEPHDVTVQDVLTWTAAKPWKPETRHGVHASWSSFLSWLHGHTITMPTIRRPRAVARPAPDHILNDILACDDDRVALAARLAAWAGLRRCEIVLVALEYLIDDLTGKSLIVHGKGGAERLVPLSTALEQAITVYANRHAINSGWLFPGADQGHISATWLGKLVNAKLSRPWSLHCLRHSFATSAFRASRDIVVVQQLLGHASITTTQRYLAIPDEALRDAVNQIAA</sequence>
<dbReference type="OrthoDB" id="1822491at2"/>
<dbReference type="PANTHER" id="PTHR30349">
    <property type="entry name" value="PHAGE INTEGRASE-RELATED"/>
    <property type="match status" value="1"/>
</dbReference>
<feature type="domain" description="Tyr recombinase" evidence="4">
    <location>
        <begin position="116"/>
        <end position="288"/>
    </location>
</feature>
<accession>A0A3P1WWA1</accession>
<dbReference type="GO" id="GO:0003677">
    <property type="term" value="F:DNA binding"/>
    <property type="evidence" value="ECO:0007669"/>
    <property type="project" value="UniProtKB-UniRule"/>
</dbReference>
<evidence type="ECO:0000313" key="7">
    <source>
        <dbReference type="Proteomes" id="UP000280935"/>
    </source>
</evidence>
<evidence type="ECO:0000259" key="5">
    <source>
        <dbReference type="PROSITE" id="PS51900"/>
    </source>
</evidence>
<dbReference type="AlphaFoldDB" id="A0A3P1WWA1"/>
<name>A0A3P1WWA1_9ACTN</name>
<dbReference type="InterPro" id="IPR011010">
    <property type="entry name" value="DNA_brk_join_enz"/>
</dbReference>
<gene>
    <name evidence="6" type="ORF">EII35_03665</name>
</gene>
<dbReference type="PROSITE" id="PS51900">
    <property type="entry name" value="CB"/>
    <property type="match status" value="1"/>
</dbReference>
<keyword evidence="2" id="KW-0233">DNA recombination</keyword>
<dbReference type="InterPro" id="IPR002104">
    <property type="entry name" value="Integrase_catalytic"/>
</dbReference>
<dbReference type="InterPro" id="IPR013762">
    <property type="entry name" value="Integrase-like_cat_sf"/>
</dbReference>
<dbReference type="EMBL" id="RQYT01000005">
    <property type="protein sequence ID" value="RRD50511.1"/>
    <property type="molecule type" value="Genomic_DNA"/>
</dbReference>
<reference evidence="6 7" key="1">
    <citation type="submission" date="2018-11" db="EMBL/GenBank/DDBJ databases">
        <title>Genomes From Bacteria Associated with the Canine Oral Cavity: a Test Case for Automated Genome-Based Taxonomic Assignment.</title>
        <authorList>
            <person name="Coil D.A."/>
            <person name="Jospin G."/>
            <person name="Darling A.E."/>
            <person name="Wallis C."/>
            <person name="Davis I.J."/>
            <person name="Harris S."/>
            <person name="Eisen J.A."/>
            <person name="Holcombe L.J."/>
            <person name="O'Flynn C."/>
        </authorList>
    </citation>
    <scope>NUCLEOTIDE SEQUENCE [LARGE SCALE GENOMIC DNA]</scope>
    <source>
        <strain evidence="6 7">OH2822_COT-296</strain>
    </source>
</reference>
<evidence type="ECO:0000313" key="6">
    <source>
        <dbReference type="EMBL" id="RRD50511.1"/>
    </source>
</evidence>
<dbReference type="InterPro" id="IPR044068">
    <property type="entry name" value="CB"/>
</dbReference>
<comment type="caution">
    <text evidence="6">The sequence shown here is derived from an EMBL/GenBank/DDBJ whole genome shotgun (WGS) entry which is preliminary data.</text>
</comment>
<dbReference type="SUPFAM" id="SSF56349">
    <property type="entry name" value="DNA breaking-rejoining enzymes"/>
    <property type="match status" value="1"/>
</dbReference>
<organism evidence="6 7">
    <name type="scientific">Arachnia propionica</name>
    <dbReference type="NCBI Taxonomy" id="1750"/>
    <lineage>
        <taxon>Bacteria</taxon>
        <taxon>Bacillati</taxon>
        <taxon>Actinomycetota</taxon>
        <taxon>Actinomycetes</taxon>
        <taxon>Propionibacteriales</taxon>
        <taxon>Propionibacteriaceae</taxon>
        <taxon>Arachnia</taxon>
    </lineage>
</organism>
<evidence type="ECO:0000259" key="4">
    <source>
        <dbReference type="PROSITE" id="PS51898"/>
    </source>
</evidence>
<evidence type="ECO:0000256" key="3">
    <source>
        <dbReference type="PROSITE-ProRule" id="PRU01248"/>
    </source>
</evidence>
<feature type="domain" description="Core-binding (CB)" evidence="5">
    <location>
        <begin position="27"/>
        <end position="106"/>
    </location>
</feature>